<name>A0A1E5NYG5_9ACTN</name>
<dbReference type="STRING" id="285458.BGM19_37705"/>
<sequence length="59" mass="6762">MALWAVAGPMPECVRLPDAGREWQVRIYCAGREEVRRLAQESVPEGVERHLARFWPVDA</sequence>
<accession>A0A1E5NYG5</accession>
<evidence type="ECO:0000313" key="2">
    <source>
        <dbReference type="Proteomes" id="UP000095759"/>
    </source>
</evidence>
<organism evidence="1 2">
    <name type="scientific">Streptomyces agglomeratus</name>
    <dbReference type="NCBI Taxonomy" id="285458"/>
    <lineage>
        <taxon>Bacteria</taxon>
        <taxon>Bacillati</taxon>
        <taxon>Actinomycetota</taxon>
        <taxon>Actinomycetes</taxon>
        <taxon>Kitasatosporales</taxon>
        <taxon>Streptomycetaceae</taxon>
        <taxon>Streptomyces</taxon>
    </lineage>
</organism>
<proteinExistence type="predicted"/>
<dbReference type="AlphaFoldDB" id="A0A1E5NYG5"/>
<gene>
    <name evidence="1" type="ORF">AS594_37620</name>
</gene>
<keyword evidence="2" id="KW-1185">Reference proteome</keyword>
<reference evidence="1 2" key="1">
    <citation type="submission" date="2016-08" db="EMBL/GenBank/DDBJ databases">
        <title>Complete genome sequence of Streptomyces agglomeratus strain 6-3-2, a novel anti-MRSA actinomycete isolated from Wuli of Tebit, China.</title>
        <authorList>
            <person name="Chen X."/>
        </authorList>
    </citation>
    <scope>NUCLEOTIDE SEQUENCE [LARGE SCALE GENOMIC DNA]</scope>
    <source>
        <strain evidence="1 2">6-3-2</strain>
    </source>
</reference>
<evidence type="ECO:0000313" key="1">
    <source>
        <dbReference type="EMBL" id="OEJ21319.1"/>
    </source>
</evidence>
<comment type="caution">
    <text evidence="1">The sequence shown here is derived from an EMBL/GenBank/DDBJ whole genome shotgun (WGS) entry which is preliminary data.</text>
</comment>
<protein>
    <submittedName>
        <fullName evidence="1">Uncharacterized protein</fullName>
    </submittedName>
</protein>
<dbReference type="Proteomes" id="UP000095759">
    <property type="component" value="Unassembled WGS sequence"/>
</dbReference>
<dbReference type="EMBL" id="MEHJ01000002">
    <property type="protein sequence ID" value="OEJ21319.1"/>
    <property type="molecule type" value="Genomic_DNA"/>
</dbReference>